<proteinExistence type="inferred from homology"/>
<evidence type="ECO:0000256" key="1">
    <source>
        <dbReference type="ARBA" id="ARBA00009437"/>
    </source>
</evidence>
<dbReference type="InterPro" id="IPR050176">
    <property type="entry name" value="LTTR"/>
</dbReference>
<dbReference type="InterPro" id="IPR036388">
    <property type="entry name" value="WH-like_DNA-bd_sf"/>
</dbReference>
<sequence>MDFQLVLFMPPPTTKQQLLAHQELLDPLLLRAFVAVADSGSFTRAAATTHLTQSTVSQQLKRLEQQLGYQVLSRKGRYAVPTAEGERLLSYARNILSLMAEAGSKPQSRPLVRLGVAEDFAGAALMPVLVRLREQYPNVKLEVQSGLSKPLYQAFQEGKLDVALIKQRQGEQDAWGLWPEHLSWLAASHWQTKLDDSPLPLVTFPVGGLYRNEMAQLLDEAGIQWQQVYSSNSLEGVLCAVAAGLGISLLPSRFIRAHEHQLISGLPTAAAMELALHLAPAAGTELQQLARGIGRYCDALVTT</sequence>
<dbReference type="PANTHER" id="PTHR30579">
    <property type="entry name" value="TRANSCRIPTIONAL REGULATOR"/>
    <property type="match status" value="1"/>
</dbReference>
<feature type="domain" description="HTH lysR-type" evidence="5">
    <location>
        <begin position="25"/>
        <end position="82"/>
    </location>
</feature>
<dbReference type="SUPFAM" id="SSF46785">
    <property type="entry name" value="Winged helix' DNA-binding domain"/>
    <property type="match status" value="1"/>
</dbReference>
<name>A0AAC9TXD5_9GAMM</name>
<keyword evidence="2" id="KW-0805">Transcription regulation</keyword>
<evidence type="ECO:0000259" key="5">
    <source>
        <dbReference type="PROSITE" id="PS50931"/>
    </source>
</evidence>
<reference evidence="6 7" key="1">
    <citation type="submission" date="2017-06" db="EMBL/GenBank/DDBJ databases">
        <title>Complete genome sequence of Shewanella marisflavi EP1 associated with anaerobic 2,4-dinitrotoluene reduction and salt tolerance.</title>
        <authorList>
            <person name="Huang J."/>
        </authorList>
    </citation>
    <scope>NUCLEOTIDE SEQUENCE [LARGE SCALE GENOMIC DNA]</scope>
    <source>
        <strain evidence="6 7">EP1</strain>
    </source>
</reference>
<dbReference type="PANTHER" id="PTHR30579:SF7">
    <property type="entry name" value="HTH-TYPE TRANSCRIPTIONAL REGULATOR LRHA-RELATED"/>
    <property type="match status" value="1"/>
</dbReference>
<dbReference type="PROSITE" id="PS50931">
    <property type="entry name" value="HTH_LYSR"/>
    <property type="match status" value="1"/>
</dbReference>
<evidence type="ECO:0000256" key="2">
    <source>
        <dbReference type="ARBA" id="ARBA00023015"/>
    </source>
</evidence>
<dbReference type="Gene3D" id="1.10.10.10">
    <property type="entry name" value="Winged helix-like DNA-binding domain superfamily/Winged helix DNA-binding domain"/>
    <property type="match status" value="1"/>
</dbReference>
<dbReference type="Gene3D" id="3.40.190.10">
    <property type="entry name" value="Periplasmic binding protein-like II"/>
    <property type="match status" value="2"/>
</dbReference>
<evidence type="ECO:0000256" key="4">
    <source>
        <dbReference type="ARBA" id="ARBA00023163"/>
    </source>
</evidence>
<dbReference type="Pfam" id="PF00126">
    <property type="entry name" value="HTH_1"/>
    <property type="match status" value="1"/>
</dbReference>
<gene>
    <name evidence="6" type="ORF">CFF01_03095</name>
</gene>
<dbReference type="GO" id="GO:0003677">
    <property type="term" value="F:DNA binding"/>
    <property type="evidence" value="ECO:0007669"/>
    <property type="project" value="UniProtKB-KW"/>
</dbReference>
<organism evidence="6 7">
    <name type="scientific">Shewanella marisflavi</name>
    <dbReference type="NCBI Taxonomy" id="260364"/>
    <lineage>
        <taxon>Bacteria</taxon>
        <taxon>Pseudomonadati</taxon>
        <taxon>Pseudomonadota</taxon>
        <taxon>Gammaproteobacteria</taxon>
        <taxon>Alteromonadales</taxon>
        <taxon>Shewanellaceae</taxon>
        <taxon>Shewanella</taxon>
    </lineage>
</organism>
<evidence type="ECO:0000256" key="3">
    <source>
        <dbReference type="ARBA" id="ARBA00023125"/>
    </source>
</evidence>
<dbReference type="Proteomes" id="UP000198233">
    <property type="component" value="Chromosome"/>
</dbReference>
<dbReference type="InterPro" id="IPR000847">
    <property type="entry name" value="LysR_HTH_N"/>
</dbReference>
<dbReference type="Pfam" id="PF03466">
    <property type="entry name" value="LysR_substrate"/>
    <property type="match status" value="1"/>
</dbReference>
<evidence type="ECO:0000313" key="7">
    <source>
        <dbReference type="Proteomes" id="UP000198233"/>
    </source>
</evidence>
<protein>
    <submittedName>
        <fullName evidence="6">LysR family transcriptional regulator</fullName>
    </submittedName>
</protein>
<accession>A0AAC9TXD5</accession>
<dbReference type="PRINTS" id="PR00039">
    <property type="entry name" value="HTHLYSR"/>
</dbReference>
<evidence type="ECO:0000313" key="6">
    <source>
        <dbReference type="EMBL" id="ASJ95653.1"/>
    </source>
</evidence>
<dbReference type="EMBL" id="CP022272">
    <property type="protein sequence ID" value="ASJ95653.1"/>
    <property type="molecule type" value="Genomic_DNA"/>
</dbReference>
<dbReference type="SUPFAM" id="SSF53850">
    <property type="entry name" value="Periplasmic binding protein-like II"/>
    <property type="match status" value="1"/>
</dbReference>
<dbReference type="AlphaFoldDB" id="A0AAC9TXD5"/>
<keyword evidence="4" id="KW-0804">Transcription</keyword>
<keyword evidence="3" id="KW-0238">DNA-binding</keyword>
<dbReference type="FunFam" id="1.10.10.10:FF:000001">
    <property type="entry name" value="LysR family transcriptional regulator"/>
    <property type="match status" value="1"/>
</dbReference>
<dbReference type="KEGG" id="smav:CFF01_03095"/>
<comment type="similarity">
    <text evidence="1">Belongs to the LysR transcriptional regulatory family.</text>
</comment>
<dbReference type="InterPro" id="IPR005119">
    <property type="entry name" value="LysR_subst-bd"/>
</dbReference>
<dbReference type="GO" id="GO:0003700">
    <property type="term" value="F:DNA-binding transcription factor activity"/>
    <property type="evidence" value="ECO:0007669"/>
    <property type="project" value="InterPro"/>
</dbReference>
<dbReference type="InterPro" id="IPR036390">
    <property type="entry name" value="WH_DNA-bd_sf"/>
</dbReference>